<dbReference type="SUPFAM" id="SSF46689">
    <property type="entry name" value="Homeodomain-like"/>
    <property type="match status" value="1"/>
</dbReference>
<keyword evidence="4" id="KW-0238">DNA-binding</keyword>
<dbReference type="PANTHER" id="PTHR47999">
    <property type="entry name" value="TRANSCRIPTION FACTOR MYB8-RELATED-RELATED"/>
    <property type="match status" value="1"/>
</dbReference>
<dbReference type="InterPro" id="IPR009057">
    <property type="entry name" value="Homeodomain-like_sf"/>
</dbReference>
<evidence type="ECO:0000256" key="4">
    <source>
        <dbReference type="ARBA" id="ARBA00023125"/>
    </source>
</evidence>
<evidence type="ECO:0000256" key="1">
    <source>
        <dbReference type="ARBA" id="ARBA00004123"/>
    </source>
</evidence>
<reference evidence="10" key="1">
    <citation type="submission" date="2025-08" db="UniProtKB">
        <authorList>
            <consortium name="RefSeq"/>
        </authorList>
    </citation>
    <scope>IDENTIFICATION</scope>
</reference>
<keyword evidence="6" id="KW-0539">Nucleus</keyword>
<keyword evidence="3" id="KW-0805">Transcription regulation</keyword>
<dbReference type="CDD" id="cd00167">
    <property type="entry name" value="SANT"/>
    <property type="match status" value="2"/>
</dbReference>
<dbReference type="InParanoid" id="A0A6I9QBD8"/>
<dbReference type="AlphaFoldDB" id="A0A6I9QBD8"/>
<dbReference type="PROSITE" id="PS50090">
    <property type="entry name" value="MYB_LIKE"/>
    <property type="match status" value="2"/>
</dbReference>
<protein>
    <submittedName>
        <fullName evidence="10">Transcription repressor MYB5-like</fullName>
    </submittedName>
</protein>
<keyword evidence="2" id="KW-0677">Repeat</keyword>
<dbReference type="Gene3D" id="1.10.10.60">
    <property type="entry name" value="Homeodomain-like"/>
    <property type="match status" value="2"/>
</dbReference>
<feature type="domain" description="HTH myb-type" evidence="8">
    <location>
        <begin position="16"/>
        <end position="65"/>
    </location>
</feature>
<dbReference type="GO" id="GO:0003677">
    <property type="term" value="F:DNA binding"/>
    <property type="evidence" value="ECO:0007669"/>
    <property type="project" value="UniProtKB-KW"/>
</dbReference>
<dbReference type="InterPro" id="IPR017930">
    <property type="entry name" value="Myb_dom"/>
</dbReference>
<dbReference type="InterPro" id="IPR015495">
    <property type="entry name" value="Myb_TF_plants"/>
</dbReference>
<keyword evidence="5" id="KW-0804">Transcription</keyword>
<dbReference type="KEGG" id="egu:105033230"/>
<evidence type="ECO:0000259" key="7">
    <source>
        <dbReference type="PROSITE" id="PS50090"/>
    </source>
</evidence>
<evidence type="ECO:0000259" key="8">
    <source>
        <dbReference type="PROSITE" id="PS51294"/>
    </source>
</evidence>
<dbReference type="RefSeq" id="XP_010906239.1">
    <property type="nucleotide sequence ID" value="XM_010907937.3"/>
</dbReference>
<dbReference type="Proteomes" id="UP000504607">
    <property type="component" value="Unplaced"/>
</dbReference>
<dbReference type="PANTHER" id="PTHR47999:SF96">
    <property type="entry name" value="TRANSCRIPTION REPRESSOR MYB6-LIKE"/>
    <property type="match status" value="1"/>
</dbReference>
<accession>A0A6I9QBD8</accession>
<sequence length="271" mass="30780">MVKKTERVGKKGVVMVNKGAWTAEEDQKLVDYIRTHGDKKWRTLPAKAGLNRCGKSCRLRWLNYLRPGIKRGNISEDEEDLIIRLHNLLGNRWSLIAGRLPGRTDNEIKNHWNTHLSKQTLTIDDLNLKLNTKHEGVHGHSHPSNNPLGPMQGFKPTISEEHFEAWLPENNDELVSSWVDLPVSEFDVEQLFDFTSMLDVEGNEGGSSGSELGVEDYGMTHQDGCQEPIKNDLCGVNSQGSLDPQAMCNPLEFDDFDQFIGCQDYELYFFH</sequence>
<evidence type="ECO:0000256" key="2">
    <source>
        <dbReference type="ARBA" id="ARBA00022737"/>
    </source>
</evidence>
<feature type="domain" description="Myb-like" evidence="7">
    <location>
        <begin position="17"/>
        <end position="65"/>
    </location>
</feature>
<feature type="domain" description="HTH myb-type" evidence="8">
    <location>
        <begin position="66"/>
        <end position="120"/>
    </location>
</feature>
<evidence type="ECO:0000256" key="5">
    <source>
        <dbReference type="ARBA" id="ARBA00023163"/>
    </source>
</evidence>
<dbReference type="SMART" id="SM00717">
    <property type="entry name" value="SANT"/>
    <property type="match status" value="2"/>
</dbReference>
<gene>
    <name evidence="10" type="primary">LOC105033230</name>
</gene>
<dbReference type="GeneID" id="105033230"/>
<evidence type="ECO:0000256" key="3">
    <source>
        <dbReference type="ARBA" id="ARBA00023015"/>
    </source>
</evidence>
<dbReference type="OrthoDB" id="2143914at2759"/>
<name>A0A6I9QBD8_ELAGV</name>
<dbReference type="GO" id="GO:0005634">
    <property type="term" value="C:nucleus"/>
    <property type="evidence" value="ECO:0007669"/>
    <property type="project" value="UniProtKB-SubCell"/>
</dbReference>
<evidence type="ECO:0000313" key="9">
    <source>
        <dbReference type="Proteomes" id="UP000504607"/>
    </source>
</evidence>
<dbReference type="PROSITE" id="PS51294">
    <property type="entry name" value="HTH_MYB"/>
    <property type="match status" value="2"/>
</dbReference>
<dbReference type="InterPro" id="IPR001005">
    <property type="entry name" value="SANT/Myb"/>
</dbReference>
<comment type="subcellular location">
    <subcellularLocation>
        <location evidence="1">Nucleus</location>
    </subcellularLocation>
</comment>
<feature type="domain" description="Myb-like" evidence="7">
    <location>
        <begin position="66"/>
        <end position="116"/>
    </location>
</feature>
<dbReference type="Pfam" id="PF00249">
    <property type="entry name" value="Myb_DNA-binding"/>
    <property type="match status" value="2"/>
</dbReference>
<keyword evidence="9" id="KW-1185">Reference proteome</keyword>
<dbReference type="FunFam" id="1.10.10.60:FF:000001">
    <property type="entry name" value="MYB-related transcription factor"/>
    <property type="match status" value="1"/>
</dbReference>
<organism evidence="9 10">
    <name type="scientific">Elaeis guineensis var. tenera</name>
    <name type="common">Oil palm</name>
    <dbReference type="NCBI Taxonomy" id="51953"/>
    <lineage>
        <taxon>Eukaryota</taxon>
        <taxon>Viridiplantae</taxon>
        <taxon>Streptophyta</taxon>
        <taxon>Embryophyta</taxon>
        <taxon>Tracheophyta</taxon>
        <taxon>Spermatophyta</taxon>
        <taxon>Magnoliopsida</taxon>
        <taxon>Liliopsida</taxon>
        <taxon>Arecaceae</taxon>
        <taxon>Arecoideae</taxon>
        <taxon>Cocoseae</taxon>
        <taxon>Elaeidinae</taxon>
        <taxon>Elaeis</taxon>
    </lineage>
</organism>
<evidence type="ECO:0000256" key="6">
    <source>
        <dbReference type="ARBA" id="ARBA00023242"/>
    </source>
</evidence>
<proteinExistence type="predicted"/>
<evidence type="ECO:0000313" key="10">
    <source>
        <dbReference type="RefSeq" id="XP_010906239.1"/>
    </source>
</evidence>